<dbReference type="PANTHER" id="PTHR36931">
    <property type="entry name" value="UPF0153 PROTEIN YEIW"/>
    <property type="match status" value="1"/>
</dbReference>
<dbReference type="Proteomes" id="UP000255265">
    <property type="component" value="Unassembled WGS sequence"/>
</dbReference>
<accession>A0A370FH17</accession>
<evidence type="ECO:0008006" key="3">
    <source>
        <dbReference type="Google" id="ProtNLM"/>
    </source>
</evidence>
<evidence type="ECO:0000313" key="1">
    <source>
        <dbReference type="EMBL" id="RDI24340.1"/>
    </source>
</evidence>
<reference evidence="1 2" key="1">
    <citation type="submission" date="2018-07" db="EMBL/GenBank/DDBJ databases">
        <title>Genomic Encyclopedia of Type Strains, Phase IV (KMG-IV): sequencing the most valuable type-strain genomes for metagenomic binning, comparative biology and taxonomic classification.</title>
        <authorList>
            <person name="Goeker M."/>
        </authorList>
    </citation>
    <scope>NUCLEOTIDE SEQUENCE [LARGE SCALE GENOMIC DNA]</scope>
    <source>
        <strain evidence="1 2">DSM 21352</strain>
    </source>
</reference>
<dbReference type="AlphaFoldDB" id="A0A370FH17"/>
<gene>
    <name evidence="1" type="ORF">DFR41_105255</name>
</gene>
<dbReference type="PANTHER" id="PTHR36931:SF1">
    <property type="entry name" value="UPF0153 PROTEIN YEIW"/>
    <property type="match status" value="1"/>
</dbReference>
<dbReference type="EMBL" id="QQAV01000005">
    <property type="protein sequence ID" value="RDI24340.1"/>
    <property type="molecule type" value="Genomic_DNA"/>
</dbReference>
<dbReference type="STRING" id="433924.NS331_20775"/>
<dbReference type="InterPro" id="IPR052572">
    <property type="entry name" value="UPF0153_domain"/>
</dbReference>
<organism evidence="1 2">
    <name type="scientific">Pseudacidovorax intermedius</name>
    <dbReference type="NCBI Taxonomy" id="433924"/>
    <lineage>
        <taxon>Bacteria</taxon>
        <taxon>Pseudomonadati</taxon>
        <taxon>Pseudomonadota</taxon>
        <taxon>Betaproteobacteria</taxon>
        <taxon>Burkholderiales</taxon>
        <taxon>Comamonadaceae</taxon>
        <taxon>Pseudacidovorax</taxon>
    </lineage>
</organism>
<sequence length="111" mass="11630">MRPVPNGQPCAGPWFTASTTVPAMDCRPDCGACCTAPSISSPIPGMPHGKPAGVRCIQLADDNRCRIFGQPERPACCGGLAPSAEMCGSSRTEALRWLTQLEAETAPETGR</sequence>
<keyword evidence="2" id="KW-1185">Reference proteome</keyword>
<name>A0A370FH17_9BURK</name>
<protein>
    <recommendedName>
        <fullName evidence="3">Proteinase inhibitor</fullName>
    </recommendedName>
</protein>
<evidence type="ECO:0000313" key="2">
    <source>
        <dbReference type="Proteomes" id="UP000255265"/>
    </source>
</evidence>
<comment type="caution">
    <text evidence="1">The sequence shown here is derived from an EMBL/GenBank/DDBJ whole genome shotgun (WGS) entry which is preliminary data.</text>
</comment>
<dbReference type="InterPro" id="IPR005358">
    <property type="entry name" value="Puta_zinc/iron-chelating_dom"/>
</dbReference>
<proteinExistence type="predicted"/>
<dbReference type="Pfam" id="PF03692">
    <property type="entry name" value="CxxCxxCC"/>
    <property type="match status" value="1"/>
</dbReference>